<accession>A0AAD3NM62</accession>
<comment type="caution">
    <text evidence="2">The sequence shown here is derived from an EMBL/GenBank/DDBJ whole genome shotgun (WGS) entry which is preliminary data.</text>
</comment>
<feature type="compositionally biased region" description="Basic and acidic residues" evidence="1">
    <location>
        <begin position="50"/>
        <end position="71"/>
    </location>
</feature>
<evidence type="ECO:0000256" key="1">
    <source>
        <dbReference type="SAM" id="MobiDB-lite"/>
    </source>
</evidence>
<keyword evidence="3" id="KW-1185">Reference proteome</keyword>
<proteinExistence type="predicted"/>
<feature type="region of interest" description="Disordered" evidence="1">
    <location>
        <begin position="49"/>
        <end position="72"/>
    </location>
</feature>
<protein>
    <submittedName>
        <fullName evidence="2">Inositol-trisphosphate 3-kinase B</fullName>
    </submittedName>
</protein>
<evidence type="ECO:0000313" key="3">
    <source>
        <dbReference type="Proteomes" id="UP001279410"/>
    </source>
</evidence>
<dbReference type="Proteomes" id="UP001279410">
    <property type="component" value="Unassembled WGS sequence"/>
</dbReference>
<gene>
    <name evidence="2" type="ORF">AKAME5_002628200</name>
</gene>
<sequence length="87" mass="9908">MTSVGRNKDILNVYLTRLNEIRDTLEISPFFKTHEISVVKTQWQSAVNPDDVRGTQHHVSSDRLKETKGAEEATVNEVGRTAVPWQM</sequence>
<dbReference type="AlphaFoldDB" id="A0AAD3NM62"/>
<dbReference type="EMBL" id="BRZM01002597">
    <property type="protein sequence ID" value="GLD74950.1"/>
    <property type="molecule type" value="Genomic_DNA"/>
</dbReference>
<name>A0AAD3NM62_LATJO</name>
<reference evidence="2" key="1">
    <citation type="submission" date="2022-08" db="EMBL/GenBank/DDBJ databases">
        <title>Genome sequencing of akame (Lates japonicus).</title>
        <authorList>
            <person name="Hashiguchi Y."/>
            <person name="Takahashi H."/>
        </authorList>
    </citation>
    <scope>NUCLEOTIDE SEQUENCE</scope>
    <source>
        <strain evidence="2">Kochi</strain>
    </source>
</reference>
<organism evidence="2 3">
    <name type="scientific">Lates japonicus</name>
    <name type="common">Japanese lates</name>
    <dbReference type="NCBI Taxonomy" id="270547"/>
    <lineage>
        <taxon>Eukaryota</taxon>
        <taxon>Metazoa</taxon>
        <taxon>Chordata</taxon>
        <taxon>Craniata</taxon>
        <taxon>Vertebrata</taxon>
        <taxon>Euteleostomi</taxon>
        <taxon>Actinopterygii</taxon>
        <taxon>Neopterygii</taxon>
        <taxon>Teleostei</taxon>
        <taxon>Neoteleostei</taxon>
        <taxon>Acanthomorphata</taxon>
        <taxon>Carangaria</taxon>
        <taxon>Carangaria incertae sedis</taxon>
        <taxon>Centropomidae</taxon>
        <taxon>Lates</taxon>
    </lineage>
</organism>
<evidence type="ECO:0000313" key="2">
    <source>
        <dbReference type="EMBL" id="GLD74950.1"/>
    </source>
</evidence>